<dbReference type="Proteomes" id="UP000245535">
    <property type="component" value="Unassembled WGS sequence"/>
</dbReference>
<gene>
    <name evidence="1" type="ORF">BC781_10593</name>
</gene>
<reference evidence="1 2" key="1">
    <citation type="submission" date="2018-03" db="EMBL/GenBank/DDBJ databases">
        <title>Genomic Encyclopedia of Archaeal and Bacterial Type Strains, Phase II (KMG-II): from individual species to whole genera.</title>
        <authorList>
            <person name="Goeker M."/>
        </authorList>
    </citation>
    <scope>NUCLEOTIDE SEQUENCE [LARGE SCALE GENOMIC DNA]</scope>
    <source>
        <strain evidence="1 2">DSM 28229</strain>
    </source>
</reference>
<protein>
    <submittedName>
        <fullName evidence="1">Uncharacterized protein</fullName>
    </submittedName>
</protein>
<dbReference type="EMBL" id="QGDO01000005">
    <property type="protein sequence ID" value="PWJ40030.1"/>
    <property type="molecule type" value="Genomic_DNA"/>
</dbReference>
<organism evidence="1 2">
    <name type="scientific">Sediminitomix flava</name>
    <dbReference type="NCBI Taxonomy" id="379075"/>
    <lineage>
        <taxon>Bacteria</taxon>
        <taxon>Pseudomonadati</taxon>
        <taxon>Bacteroidota</taxon>
        <taxon>Cytophagia</taxon>
        <taxon>Cytophagales</taxon>
        <taxon>Flammeovirgaceae</taxon>
        <taxon>Sediminitomix</taxon>
    </lineage>
</organism>
<name>A0A315Z8L5_SEDFL</name>
<evidence type="ECO:0000313" key="2">
    <source>
        <dbReference type="Proteomes" id="UP000245535"/>
    </source>
</evidence>
<comment type="caution">
    <text evidence="1">The sequence shown here is derived from an EMBL/GenBank/DDBJ whole genome shotgun (WGS) entry which is preliminary data.</text>
</comment>
<keyword evidence="2" id="KW-1185">Reference proteome</keyword>
<accession>A0A315Z8L5</accession>
<dbReference type="AlphaFoldDB" id="A0A315Z8L5"/>
<evidence type="ECO:0000313" key="1">
    <source>
        <dbReference type="EMBL" id="PWJ40030.1"/>
    </source>
</evidence>
<proteinExistence type="predicted"/>
<sequence>MSDINSSRLYSLLKELEVPFLDIRSLQNLILRMEESFNALDHSENKIISAAWTGFDKGNGSDQMGILFLRQFGLAFIGVNPKEQKLSSFEVPYTLISGIKLQKELLTDLTQAIIIKTPQDKPYIFKGMKGMIPSSFMNCMRKIELIE</sequence>